<evidence type="ECO:0000256" key="4">
    <source>
        <dbReference type="ARBA" id="ARBA00005975"/>
    </source>
</evidence>
<keyword evidence="11" id="KW-1185">Reference proteome</keyword>
<reference evidence="10 11" key="1">
    <citation type="submission" date="2019-07" db="EMBL/GenBank/DDBJ databases">
        <authorList>
            <person name="Jastrzebski P J."/>
            <person name="Paukszto L."/>
            <person name="Jastrzebski P J."/>
        </authorList>
    </citation>
    <scope>NUCLEOTIDE SEQUENCE [LARGE SCALE GENOMIC DNA]</scope>
    <source>
        <strain evidence="10 11">WMS-il1</strain>
    </source>
</reference>
<keyword evidence="5" id="KW-0479">Metal-binding</keyword>
<feature type="transmembrane region" description="Helical" evidence="8">
    <location>
        <begin position="57"/>
        <end position="78"/>
    </location>
</feature>
<gene>
    <name evidence="10" type="ORF">WMSIL1_LOCUS5019</name>
</gene>
<feature type="non-terminal residue" evidence="10">
    <location>
        <position position="1"/>
    </location>
</feature>
<organism evidence="10 11">
    <name type="scientific">Hymenolepis diminuta</name>
    <name type="common">Rat tapeworm</name>
    <dbReference type="NCBI Taxonomy" id="6216"/>
    <lineage>
        <taxon>Eukaryota</taxon>
        <taxon>Metazoa</taxon>
        <taxon>Spiralia</taxon>
        <taxon>Lophotrochozoa</taxon>
        <taxon>Platyhelminthes</taxon>
        <taxon>Cestoda</taxon>
        <taxon>Eucestoda</taxon>
        <taxon>Cyclophyllidea</taxon>
        <taxon>Hymenolepididae</taxon>
        <taxon>Hymenolepis</taxon>
    </lineage>
</organism>
<dbReference type="GO" id="GO:0005765">
    <property type="term" value="C:lysosomal membrane"/>
    <property type="evidence" value="ECO:0007669"/>
    <property type="project" value="UniProtKB-SubCell"/>
</dbReference>
<dbReference type="SMART" id="SM00714">
    <property type="entry name" value="LITAF"/>
    <property type="match status" value="1"/>
</dbReference>
<evidence type="ECO:0000256" key="5">
    <source>
        <dbReference type="ARBA" id="ARBA00022723"/>
    </source>
</evidence>
<dbReference type="Pfam" id="PF10601">
    <property type="entry name" value="zf-LITAF-like"/>
    <property type="match status" value="1"/>
</dbReference>
<dbReference type="InterPro" id="IPR037519">
    <property type="entry name" value="LITAF_fam"/>
</dbReference>
<dbReference type="InterPro" id="IPR006629">
    <property type="entry name" value="LITAF"/>
</dbReference>
<evidence type="ECO:0000313" key="10">
    <source>
        <dbReference type="EMBL" id="VUZ44976.1"/>
    </source>
</evidence>
<dbReference type="EMBL" id="CABIJS010000155">
    <property type="protein sequence ID" value="VUZ44976.1"/>
    <property type="molecule type" value="Genomic_DNA"/>
</dbReference>
<keyword evidence="8" id="KW-1133">Transmembrane helix</keyword>
<dbReference type="Proteomes" id="UP000321570">
    <property type="component" value="Unassembled WGS sequence"/>
</dbReference>
<dbReference type="PROSITE" id="PS51837">
    <property type="entry name" value="LITAF"/>
    <property type="match status" value="1"/>
</dbReference>
<dbReference type="PANTHER" id="PTHR23292">
    <property type="entry name" value="LIPOPOLYSACCHARIDE-INDUCED TUMOR NECROSIS FACTOR-ALPHA FACTOR"/>
    <property type="match status" value="1"/>
</dbReference>
<keyword evidence="8" id="KW-0812">Transmembrane</keyword>
<dbReference type="AlphaFoldDB" id="A0A564YCP6"/>
<name>A0A564YCP6_HYMDI</name>
<sequence>GHQTLLSEINNPPGNEQQHENYITTEPHFGERFVLVYCPNCKVQVITLMNSIPGKQAYFAALFLCLIGCDFGCCLIPFCIEPCLDIEHSCPRCGKVLGRLKRL</sequence>
<comment type="similarity">
    <text evidence="4">Belongs to the CDIP1/LITAF family.</text>
</comment>
<proteinExistence type="inferred from homology"/>
<comment type="subcellular location">
    <subcellularLocation>
        <location evidence="2">Endosome membrane</location>
        <topology evidence="2">Peripheral membrane protein</topology>
    </subcellularLocation>
    <subcellularLocation>
        <location evidence="1">Late endosome membrane</location>
    </subcellularLocation>
    <subcellularLocation>
        <location evidence="3">Lysosome membrane</location>
        <topology evidence="3">Peripheral membrane protein</topology>
        <orientation evidence="3">Cytoplasmic side</orientation>
    </subcellularLocation>
</comment>
<evidence type="ECO:0000256" key="7">
    <source>
        <dbReference type="ARBA" id="ARBA00023136"/>
    </source>
</evidence>
<dbReference type="PANTHER" id="PTHR23292:SF6">
    <property type="entry name" value="FI16602P1-RELATED"/>
    <property type="match status" value="1"/>
</dbReference>
<evidence type="ECO:0000256" key="8">
    <source>
        <dbReference type="SAM" id="Phobius"/>
    </source>
</evidence>
<evidence type="ECO:0000259" key="9">
    <source>
        <dbReference type="PROSITE" id="PS51837"/>
    </source>
</evidence>
<evidence type="ECO:0000256" key="6">
    <source>
        <dbReference type="ARBA" id="ARBA00022833"/>
    </source>
</evidence>
<evidence type="ECO:0000256" key="1">
    <source>
        <dbReference type="ARBA" id="ARBA00004414"/>
    </source>
</evidence>
<evidence type="ECO:0000256" key="3">
    <source>
        <dbReference type="ARBA" id="ARBA00004630"/>
    </source>
</evidence>
<evidence type="ECO:0000256" key="2">
    <source>
        <dbReference type="ARBA" id="ARBA00004481"/>
    </source>
</evidence>
<protein>
    <recommendedName>
        <fullName evidence="9">LITAF domain-containing protein</fullName>
    </recommendedName>
</protein>
<keyword evidence="7 8" id="KW-0472">Membrane</keyword>
<keyword evidence="6" id="KW-0862">Zinc</keyword>
<feature type="domain" description="LITAF" evidence="9">
    <location>
        <begin position="18"/>
        <end position="102"/>
    </location>
</feature>
<dbReference type="GO" id="GO:0031902">
    <property type="term" value="C:late endosome membrane"/>
    <property type="evidence" value="ECO:0007669"/>
    <property type="project" value="UniProtKB-SubCell"/>
</dbReference>
<accession>A0A564YCP6</accession>
<evidence type="ECO:0000313" key="11">
    <source>
        <dbReference type="Proteomes" id="UP000321570"/>
    </source>
</evidence>
<dbReference type="GO" id="GO:0008270">
    <property type="term" value="F:zinc ion binding"/>
    <property type="evidence" value="ECO:0007669"/>
    <property type="project" value="TreeGrafter"/>
</dbReference>